<dbReference type="EMBL" id="JAMZFT010000002">
    <property type="protein sequence ID" value="MCP1337166.1"/>
    <property type="molecule type" value="Genomic_DNA"/>
</dbReference>
<accession>A0A9J6PFC6</accession>
<dbReference type="InterPro" id="IPR029016">
    <property type="entry name" value="GAF-like_dom_sf"/>
</dbReference>
<dbReference type="SUPFAM" id="SSF55781">
    <property type="entry name" value="GAF domain-like"/>
    <property type="match status" value="1"/>
</dbReference>
<keyword evidence="3" id="KW-0804">Transcription</keyword>
<dbReference type="InterPro" id="IPR050707">
    <property type="entry name" value="HTH_MetabolicPath_Reg"/>
</dbReference>
<dbReference type="InterPro" id="IPR036388">
    <property type="entry name" value="WH-like_DNA-bd_sf"/>
</dbReference>
<dbReference type="PROSITE" id="PS51077">
    <property type="entry name" value="HTH_ICLR"/>
    <property type="match status" value="1"/>
</dbReference>
<dbReference type="RefSeq" id="WP_269333097.1">
    <property type="nucleotide sequence ID" value="NZ_JAMZFT010000002.1"/>
</dbReference>
<reference evidence="6" key="1">
    <citation type="submission" date="2022-06" db="EMBL/GenBank/DDBJ databases">
        <title>Isolation and Genomics of Futiania mangrovii gen. nov., sp. nov., a Rare and Metabolically-versatile member in the Class Alphaproteobacteria.</title>
        <authorList>
            <person name="Liu L."/>
            <person name="Huang W.-C."/>
            <person name="Pan J."/>
            <person name="Li J."/>
            <person name="Huang Y."/>
            <person name="Du H."/>
            <person name="Liu Y."/>
            <person name="Li M."/>
        </authorList>
    </citation>
    <scope>NUCLEOTIDE SEQUENCE</scope>
    <source>
        <strain evidence="6">FT118</strain>
    </source>
</reference>
<dbReference type="Gene3D" id="1.10.10.10">
    <property type="entry name" value="Winged helix-like DNA-binding domain superfamily/Winged helix DNA-binding domain"/>
    <property type="match status" value="1"/>
</dbReference>
<proteinExistence type="predicted"/>
<dbReference type="SMART" id="SM00346">
    <property type="entry name" value="HTH_ICLR"/>
    <property type="match status" value="1"/>
</dbReference>
<evidence type="ECO:0000256" key="3">
    <source>
        <dbReference type="ARBA" id="ARBA00023163"/>
    </source>
</evidence>
<dbReference type="SUPFAM" id="SSF46785">
    <property type="entry name" value="Winged helix' DNA-binding domain"/>
    <property type="match status" value="1"/>
</dbReference>
<evidence type="ECO:0000259" key="4">
    <source>
        <dbReference type="PROSITE" id="PS51077"/>
    </source>
</evidence>
<dbReference type="GO" id="GO:0045892">
    <property type="term" value="P:negative regulation of DNA-templated transcription"/>
    <property type="evidence" value="ECO:0007669"/>
    <property type="project" value="TreeGrafter"/>
</dbReference>
<evidence type="ECO:0000313" key="6">
    <source>
        <dbReference type="EMBL" id="MCP1337166.1"/>
    </source>
</evidence>
<dbReference type="GO" id="GO:0003677">
    <property type="term" value="F:DNA binding"/>
    <property type="evidence" value="ECO:0007669"/>
    <property type="project" value="UniProtKB-KW"/>
</dbReference>
<feature type="domain" description="IclR-ED" evidence="5">
    <location>
        <begin position="65"/>
        <end position="251"/>
    </location>
</feature>
<dbReference type="PANTHER" id="PTHR30136:SF35">
    <property type="entry name" value="HTH-TYPE TRANSCRIPTIONAL REGULATOR RV1719"/>
    <property type="match status" value="1"/>
</dbReference>
<dbReference type="Proteomes" id="UP001055804">
    <property type="component" value="Unassembled WGS sequence"/>
</dbReference>
<evidence type="ECO:0000259" key="5">
    <source>
        <dbReference type="PROSITE" id="PS51078"/>
    </source>
</evidence>
<name>A0A9J6PFC6_9PROT</name>
<dbReference type="Gene3D" id="3.30.450.40">
    <property type="match status" value="1"/>
</dbReference>
<dbReference type="AlphaFoldDB" id="A0A9J6PFC6"/>
<dbReference type="PROSITE" id="PS51078">
    <property type="entry name" value="ICLR_ED"/>
    <property type="match status" value="1"/>
</dbReference>
<dbReference type="InterPro" id="IPR036390">
    <property type="entry name" value="WH_DNA-bd_sf"/>
</dbReference>
<comment type="caution">
    <text evidence="6">The sequence shown here is derived from an EMBL/GenBank/DDBJ whole genome shotgun (WGS) entry which is preliminary data.</text>
</comment>
<dbReference type="PANTHER" id="PTHR30136">
    <property type="entry name" value="HELIX-TURN-HELIX TRANSCRIPTIONAL REGULATOR, ICLR FAMILY"/>
    <property type="match status" value="1"/>
</dbReference>
<gene>
    <name evidence="6" type="ORF">NJQ99_12140</name>
</gene>
<evidence type="ECO:0000256" key="1">
    <source>
        <dbReference type="ARBA" id="ARBA00023015"/>
    </source>
</evidence>
<dbReference type="Pfam" id="PF01614">
    <property type="entry name" value="IclR_C"/>
    <property type="match status" value="1"/>
</dbReference>
<dbReference type="InterPro" id="IPR014757">
    <property type="entry name" value="Tscrpt_reg_IclR_C"/>
</dbReference>
<dbReference type="Pfam" id="PF09339">
    <property type="entry name" value="HTH_IclR"/>
    <property type="match status" value="1"/>
</dbReference>
<evidence type="ECO:0000256" key="2">
    <source>
        <dbReference type="ARBA" id="ARBA00023125"/>
    </source>
</evidence>
<organism evidence="6 7">
    <name type="scientific">Futiania mangrovi</name>
    <dbReference type="NCBI Taxonomy" id="2959716"/>
    <lineage>
        <taxon>Bacteria</taxon>
        <taxon>Pseudomonadati</taxon>
        <taxon>Pseudomonadota</taxon>
        <taxon>Alphaproteobacteria</taxon>
        <taxon>Futianiales</taxon>
        <taxon>Futianiaceae</taxon>
        <taxon>Futiania</taxon>
    </lineage>
</organism>
<keyword evidence="7" id="KW-1185">Reference proteome</keyword>
<protein>
    <submittedName>
        <fullName evidence="6">IclR family transcriptional regulator</fullName>
    </submittedName>
</protein>
<keyword evidence="2" id="KW-0238">DNA-binding</keyword>
<keyword evidence="1" id="KW-0805">Transcription regulation</keyword>
<dbReference type="GO" id="GO:0003700">
    <property type="term" value="F:DNA-binding transcription factor activity"/>
    <property type="evidence" value="ECO:0007669"/>
    <property type="project" value="TreeGrafter"/>
</dbReference>
<dbReference type="InterPro" id="IPR005471">
    <property type="entry name" value="Tscrpt_reg_IclR_N"/>
</dbReference>
<feature type="domain" description="HTH iclR-type" evidence="4">
    <location>
        <begin position="2"/>
        <end position="64"/>
    </location>
</feature>
<sequence>MLQTVSRAIAVLRAFEGGTVELGLKDLSVKVGLNKVNALRLARTLVHEGLLVHDPNTRRYALSLGCVPLFRGLLGRNGLREVARVHLEKARETTGESACLMVREGWDRVAIDSSPSRQPVRYVIDIGDRRPVYLGAAGQCLISALPAGEWQALLDHVGAEHAAGRTRLTPAAVQERIDTLRARGWAMGRGEWASEAAGAAAPIRDRAGNVIAAITIAVPITRATDSHMEMCGRIAFASAQAIRADFEKINR</sequence>
<evidence type="ECO:0000313" key="7">
    <source>
        <dbReference type="Proteomes" id="UP001055804"/>
    </source>
</evidence>